<accession>X1HFD7</accession>
<dbReference type="Gene3D" id="1.10.260.40">
    <property type="entry name" value="lambda repressor-like DNA-binding domains"/>
    <property type="match status" value="1"/>
</dbReference>
<reference evidence="1" key="1">
    <citation type="journal article" date="2014" name="Front. Microbiol.">
        <title>High frequency of phylogenetically diverse reductive dehalogenase-homologous genes in deep subseafloor sedimentary metagenomes.</title>
        <authorList>
            <person name="Kawai M."/>
            <person name="Futagami T."/>
            <person name="Toyoda A."/>
            <person name="Takaki Y."/>
            <person name="Nishi S."/>
            <person name="Hori S."/>
            <person name="Arai W."/>
            <person name="Tsubouchi T."/>
            <person name="Morono Y."/>
            <person name="Uchiyama I."/>
            <person name="Ito T."/>
            <person name="Fujiyama A."/>
            <person name="Inagaki F."/>
            <person name="Takami H."/>
        </authorList>
    </citation>
    <scope>NUCLEOTIDE SEQUENCE</scope>
    <source>
        <strain evidence="1">Expedition CK06-06</strain>
    </source>
</reference>
<proteinExistence type="predicted"/>
<comment type="caution">
    <text evidence="1">The sequence shown here is derived from an EMBL/GenBank/DDBJ whole genome shotgun (WGS) entry which is preliminary data.</text>
</comment>
<dbReference type="CDD" id="cd00093">
    <property type="entry name" value="HTH_XRE"/>
    <property type="match status" value="1"/>
</dbReference>
<dbReference type="AlphaFoldDB" id="X1HFD7"/>
<dbReference type="SUPFAM" id="SSF47413">
    <property type="entry name" value="lambda repressor-like DNA-binding domains"/>
    <property type="match status" value="1"/>
</dbReference>
<protein>
    <submittedName>
        <fullName evidence="1">Uncharacterized protein</fullName>
    </submittedName>
</protein>
<evidence type="ECO:0000313" key="1">
    <source>
        <dbReference type="EMBL" id="GAH68132.1"/>
    </source>
</evidence>
<organism evidence="1">
    <name type="scientific">marine sediment metagenome</name>
    <dbReference type="NCBI Taxonomy" id="412755"/>
    <lineage>
        <taxon>unclassified sequences</taxon>
        <taxon>metagenomes</taxon>
        <taxon>ecological metagenomes</taxon>
    </lineage>
</organism>
<dbReference type="InterPro" id="IPR001387">
    <property type="entry name" value="Cro/C1-type_HTH"/>
</dbReference>
<dbReference type="GO" id="GO:0003677">
    <property type="term" value="F:DNA binding"/>
    <property type="evidence" value="ECO:0007669"/>
    <property type="project" value="InterPro"/>
</dbReference>
<dbReference type="EMBL" id="BARU01033499">
    <property type="protein sequence ID" value="GAH68132.1"/>
    <property type="molecule type" value="Genomic_DNA"/>
</dbReference>
<gene>
    <name evidence="1" type="ORF">S03H2_52703</name>
</gene>
<sequence length="76" mass="8930">MKIGNNIRSLRQNQKRTIEEVAQRSGITKNDYPVVHPKEMNIFEFTEQFPNEECIVNTTNSRGRYHFLLLGGIIYM</sequence>
<name>X1HFD7_9ZZZZ</name>
<dbReference type="InterPro" id="IPR010982">
    <property type="entry name" value="Lambda_DNA-bd_dom_sf"/>
</dbReference>